<dbReference type="RefSeq" id="WP_179865111.1">
    <property type="nucleotide sequence ID" value="NZ_JARAOX010000148.1"/>
</dbReference>
<dbReference type="AlphaFoldDB" id="A0ABD4WNY6"/>
<evidence type="ECO:0000313" key="2">
    <source>
        <dbReference type="Proteomes" id="UP001213771"/>
    </source>
</evidence>
<organism evidence="1 2">
    <name type="scientific">Priestia megaterium</name>
    <name type="common">Bacillus megaterium</name>
    <dbReference type="NCBI Taxonomy" id="1404"/>
    <lineage>
        <taxon>Bacteria</taxon>
        <taxon>Bacillati</taxon>
        <taxon>Bacillota</taxon>
        <taxon>Bacilli</taxon>
        <taxon>Bacillales</taxon>
        <taxon>Bacillaceae</taxon>
        <taxon>Priestia</taxon>
    </lineage>
</organism>
<name>A0ABD4WNY6_PRIMG</name>
<comment type="caution">
    <text evidence="1">The sequence shown here is derived from an EMBL/GenBank/DDBJ whole genome shotgun (WGS) entry which is preliminary data.</text>
</comment>
<dbReference type="Proteomes" id="UP001213771">
    <property type="component" value="Unassembled WGS sequence"/>
</dbReference>
<protein>
    <submittedName>
        <fullName evidence="1">Uncharacterized protein</fullName>
    </submittedName>
</protein>
<proteinExistence type="predicted"/>
<evidence type="ECO:0000313" key="1">
    <source>
        <dbReference type="EMBL" id="MDD9781730.1"/>
    </source>
</evidence>
<sequence length="52" mass="6096">MTINPVTLGKSVKVFKGNNLEKIFNFANGEMFKGFFNEMREFNESLEKEYVK</sequence>
<dbReference type="EMBL" id="JARAOX010000148">
    <property type="protein sequence ID" value="MDD9781730.1"/>
    <property type="molecule type" value="Genomic_DNA"/>
</dbReference>
<gene>
    <name evidence="1" type="ORF">PVE99_04875</name>
</gene>
<reference evidence="1 2" key="1">
    <citation type="submission" date="2023-02" db="EMBL/GenBank/DDBJ databases">
        <authorList>
            <person name="Olszewska D."/>
        </authorList>
    </citation>
    <scope>NUCLEOTIDE SEQUENCE [LARGE SCALE GENOMIC DNA]</scope>
    <source>
        <strain evidence="1 2">FDU301</strain>
    </source>
</reference>
<accession>A0ABD4WNY6</accession>